<evidence type="ECO:0000313" key="2">
    <source>
        <dbReference type="Proteomes" id="UP000219522"/>
    </source>
</evidence>
<accession>A0A7Z7N489</accession>
<comment type="caution">
    <text evidence="1">The sequence shown here is derived from an EMBL/GenBank/DDBJ whole genome shotgun (WGS) entry which is preliminary data.</text>
</comment>
<gene>
    <name evidence="1" type="ORF">SAMN05446927_4114</name>
</gene>
<sequence>MDVDEITASKRKPRANKASLVEVDEARAVISEPVIAPVPAPAQPMTVRAIDMQVVAAALGVSVPTVKRLVRIDPTFPKPFTLSRSAARYWLVSEIEAWLLKQAANARAKSAERK</sequence>
<dbReference type="AlphaFoldDB" id="A0A7Z7N489"/>
<protein>
    <submittedName>
        <fullName evidence="1">Transcriptional regulator, AlpA family</fullName>
    </submittedName>
</protein>
<dbReference type="EMBL" id="OCSU01000002">
    <property type="protein sequence ID" value="SOE80862.1"/>
    <property type="molecule type" value="Genomic_DNA"/>
</dbReference>
<evidence type="ECO:0000313" key="1">
    <source>
        <dbReference type="EMBL" id="SOE80862.1"/>
    </source>
</evidence>
<keyword evidence="2" id="KW-1185">Reference proteome</keyword>
<proteinExistence type="predicted"/>
<dbReference type="Proteomes" id="UP000219522">
    <property type="component" value="Unassembled WGS sequence"/>
</dbReference>
<organism evidence="1 2">
    <name type="scientific">Caballeronia arationis</name>
    <dbReference type="NCBI Taxonomy" id="1777142"/>
    <lineage>
        <taxon>Bacteria</taxon>
        <taxon>Pseudomonadati</taxon>
        <taxon>Pseudomonadota</taxon>
        <taxon>Betaproteobacteria</taxon>
        <taxon>Burkholderiales</taxon>
        <taxon>Burkholderiaceae</taxon>
        <taxon>Caballeronia</taxon>
    </lineage>
</organism>
<name>A0A7Z7N489_9BURK</name>
<reference evidence="1 2" key="1">
    <citation type="submission" date="2017-09" db="EMBL/GenBank/DDBJ databases">
        <authorList>
            <person name="Varghese N."/>
            <person name="Submissions S."/>
        </authorList>
    </citation>
    <scope>NUCLEOTIDE SEQUENCE [LARGE SCALE GENOMIC DNA]</scope>
    <source>
        <strain evidence="1 2">OK806</strain>
    </source>
</reference>